<protein>
    <submittedName>
        <fullName evidence="2">Uncharacterized protein</fullName>
    </submittedName>
</protein>
<evidence type="ECO:0000256" key="1">
    <source>
        <dbReference type="SAM" id="MobiDB-lite"/>
    </source>
</evidence>
<name>A0ABT1RS50_9FIRM</name>
<organism evidence="2 3">
    <name type="scientific">Anaerovorax odorimutans</name>
    <dbReference type="NCBI Taxonomy" id="109327"/>
    <lineage>
        <taxon>Bacteria</taxon>
        <taxon>Bacillati</taxon>
        <taxon>Bacillota</taxon>
        <taxon>Clostridia</taxon>
        <taxon>Peptostreptococcales</taxon>
        <taxon>Anaerovoracaceae</taxon>
        <taxon>Anaerovorax</taxon>
    </lineage>
</organism>
<feature type="region of interest" description="Disordered" evidence="1">
    <location>
        <begin position="1"/>
        <end position="20"/>
    </location>
</feature>
<reference evidence="2 3" key="1">
    <citation type="submission" date="2022-06" db="EMBL/GenBank/DDBJ databases">
        <title>Isolation of gut microbiota from human fecal samples.</title>
        <authorList>
            <person name="Pamer E.G."/>
            <person name="Barat B."/>
            <person name="Waligurski E."/>
            <person name="Medina S."/>
            <person name="Paddock L."/>
            <person name="Mostad J."/>
        </authorList>
    </citation>
    <scope>NUCLEOTIDE SEQUENCE [LARGE SCALE GENOMIC DNA]</scope>
    <source>
        <strain evidence="2 3">SL.3.17</strain>
    </source>
</reference>
<dbReference type="Proteomes" id="UP001524502">
    <property type="component" value="Unassembled WGS sequence"/>
</dbReference>
<comment type="caution">
    <text evidence="2">The sequence shown here is derived from an EMBL/GenBank/DDBJ whole genome shotgun (WGS) entry which is preliminary data.</text>
</comment>
<proteinExistence type="predicted"/>
<accession>A0ABT1RS50</accession>
<evidence type="ECO:0000313" key="3">
    <source>
        <dbReference type="Proteomes" id="UP001524502"/>
    </source>
</evidence>
<dbReference type="EMBL" id="JANFXK010000019">
    <property type="protein sequence ID" value="MCQ4638025.1"/>
    <property type="molecule type" value="Genomic_DNA"/>
</dbReference>
<evidence type="ECO:0000313" key="2">
    <source>
        <dbReference type="EMBL" id="MCQ4638025.1"/>
    </source>
</evidence>
<sequence length="83" mass="8656">MSTEGTSLPAPGNSLHATNPARADEKLIAGNGNSFFKSTAVPQSCGFEGTKTTALPSLSAGKKPVLKILTDRGAHHDNRKKSH</sequence>
<gene>
    <name evidence="2" type="ORF">NE619_14910</name>
</gene>
<keyword evidence="3" id="KW-1185">Reference proteome</keyword>